<sequence length="129" mass="14501">MFIKGLLLLETPNIFRPIQPPTCFFPSEIGEESVRLLLNLVGEPSSWKSELWLTLVLAGEPSSTPYHVFSQQNFGVKKPFVVDRKPLKEGCEVHGKQRDAIVVWDATEDVAGNSLFDLETWIPTGEFVV</sequence>
<keyword evidence="2" id="KW-1185">Reference proteome</keyword>
<name>A0ACB9GB88_CICIN</name>
<evidence type="ECO:0000313" key="1">
    <source>
        <dbReference type="EMBL" id="KAI3780333.1"/>
    </source>
</evidence>
<protein>
    <submittedName>
        <fullName evidence="1">Uncharacterized protein</fullName>
    </submittedName>
</protein>
<dbReference type="EMBL" id="CM042010">
    <property type="protein sequence ID" value="KAI3780333.1"/>
    <property type="molecule type" value="Genomic_DNA"/>
</dbReference>
<accession>A0ACB9GB88</accession>
<dbReference type="Proteomes" id="UP001055811">
    <property type="component" value="Linkage Group LG02"/>
</dbReference>
<proteinExistence type="predicted"/>
<evidence type="ECO:0000313" key="2">
    <source>
        <dbReference type="Proteomes" id="UP001055811"/>
    </source>
</evidence>
<organism evidence="1 2">
    <name type="scientific">Cichorium intybus</name>
    <name type="common">Chicory</name>
    <dbReference type="NCBI Taxonomy" id="13427"/>
    <lineage>
        <taxon>Eukaryota</taxon>
        <taxon>Viridiplantae</taxon>
        <taxon>Streptophyta</taxon>
        <taxon>Embryophyta</taxon>
        <taxon>Tracheophyta</taxon>
        <taxon>Spermatophyta</taxon>
        <taxon>Magnoliopsida</taxon>
        <taxon>eudicotyledons</taxon>
        <taxon>Gunneridae</taxon>
        <taxon>Pentapetalae</taxon>
        <taxon>asterids</taxon>
        <taxon>campanulids</taxon>
        <taxon>Asterales</taxon>
        <taxon>Asteraceae</taxon>
        <taxon>Cichorioideae</taxon>
        <taxon>Cichorieae</taxon>
        <taxon>Cichoriinae</taxon>
        <taxon>Cichorium</taxon>
    </lineage>
</organism>
<comment type="caution">
    <text evidence="1">The sequence shown here is derived from an EMBL/GenBank/DDBJ whole genome shotgun (WGS) entry which is preliminary data.</text>
</comment>
<reference evidence="2" key="1">
    <citation type="journal article" date="2022" name="Mol. Ecol. Resour.">
        <title>The genomes of chicory, endive, great burdock and yacon provide insights into Asteraceae palaeo-polyploidization history and plant inulin production.</title>
        <authorList>
            <person name="Fan W."/>
            <person name="Wang S."/>
            <person name="Wang H."/>
            <person name="Wang A."/>
            <person name="Jiang F."/>
            <person name="Liu H."/>
            <person name="Zhao H."/>
            <person name="Xu D."/>
            <person name="Zhang Y."/>
        </authorList>
    </citation>
    <scope>NUCLEOTIDE SEQUENCE [LARGE SCALE GENOMIC DNA]</scope>
    <source>
        <strain evidence="2">cv. Punajuju</strain>
    </source>
</reference>
<reference evidence="1 2" key="2">
    <citation type="journal article" date="2022" name="Mol. Ecol. Resour.">
        <title>The genomes of chicory, endive, great burdock and yacon provide insights into Asteraceae paleo-polyploidization history and plant inulin production.</title>
        <authorList>
            <person name="Fan W."/>
            <person name="Wang S."/>
            <person name="Wang H."/>
            <person name="Wang A."/>
            <person name="Jiang F."/>
            <person name="Liu H."/>
            <person name="Zhao H."/>
            <person name="Xu D."/>
            <person name="Zhang Y."/>
        </authorList>
    </citation>
    <scope>NUCLEOTIDE SEQUENCE [LARGE SCALE GENOMIC DNA]</scope>
    <source>
        <strain evidence="2">cv. Punajuju</strain>
        <tissue evidence="1">Leaves</tissue>
    </source>
</reference>
<gene>
    <name evidence="1" type="ORF">L2E82_10311</name>
</gene>